<protein>
    <submittedName>
        <fullName evidence="2">Uncharacterized protein</fullName>
    </submittedName>
</protein>
<feature type="compositionally biased region" description="Polar residues" evidence="1">
    <location>
        <begin position="91"/>
        <end position="100"/>
    </location>
</feature>
<feature type="region of interest" description="Disordered" evidence="1">
    <location>
        <begin position="1"/>
        <end position="118"/>
    </location>
</feature>
<evidence type="ECO:0000313" key="2">
    <source>
        <dbReference type="EMBL" id="JAU23043.1"/>
    </source>
</evidence>
<gene>
    <name evidence="2" type="ORF">GA_TR17897_c11_g1_i1_g.57107</name>
</gene>
<accession>A0A1J3DSZ5</accession>
<dbReference type="AlphaFoldDB" id="A0A1J3DSZ5"/>
<feature type="compositionally biased region" description="Polar residues" evidence="1">
    <location>
        <begin position="107"/>
        <end position="118"/>
    </location>
</feature>
<organism evidence="2">
    <name type="scientific">Noccaea caerulescens</name>
    <name type="common">Alpine penny-cress</name>
    <name type="synonym">Thlaspi caerulescens</name>
    <dbReference type="NCBI Taxonomy" id="107243"/>
    <lineage>
        <taxon>Eukaryota</taxon>
        <taxon>Viridiplantae</taxon>
        <taxon>Streptophyta</taxon>
        <taxon>Embryophyta</taxon>
        <taxon>Tracheophyta</taxon>
        <taxon>Spermatophyta</taxon>
        <taxon>Magnoliopsida</taxon>
        <taxon>eudicotyledons</taxon>
        <taxon>Gunneridae</taxon>
        <taxon>Pentapetalae</taxon>
        <taxon>rosids</taxon>
        <taxon>malvids</taxon>
        <taxon>Brassicales</taxon>
        <taxon>Brassicaceae</taxon>
        <taxon>Coluteocarpeae</taxon>
        <taxon>Noccaea</taxon>
    </lineage>
</organism>
<reference evidence="2" key="1">
    <citation type="submission" date="2016-07" db="EMBL/GenBank/DDBJ databases">
        <title>De novo transcriptome assembly of four accessions of the metal hyperaccumulator plant Noccaea caerulescens.</title>
        <authorList>
            <person name="Blande D."/>
            <person name="Halimaa P."/>
            <person name="Tervahauta A.I."/>
            <person name="Aarts M.G."/>
            <person name="Karenlampi S.O."/>
        </authorList>
    </citation>
    <scope>NUCLEOTIDE SEQUENCE</scope>
</reference>
<sequence>MGDGNEIVKRSDGEEKRLAEDRISDEQVEKNELVGSSDEAKDDEEEVFEGPKPQSSEAEDLTPEETSSNERGVISYGKTESSLDVVENSEKATSNGSNLSAEDVSMENGNTHSFSENGIVSPENQQLVAEAISISACSEETGTRPGR</sequence>
<name>A0A1J3DSZ5_NOCCA</name>
<proteinExistence type="predicted"/>
<dbReference type="EMBL" id="GEVI01009277">
    <property type="protein sequence ID" value="JAU23043.1"/>
    <property type="molecule type" value="Transcribed_RNA"/>
</dbReference>
<evidence type="ECO:0000256" key="1">
    <source>
        <dbReference type="SAM" id="MobiDB-lite"/>
    </source>
</evidence>
<feature type="compositionally biased region" description="Basic and acidic residues" evidence="1">
    <location>
        <begin position="1"/>
        <end position="32"/>
    </location>
</feature>